<dbReference type="InterPro" id="IPR035093">
    <property type="entry name" value="RelE/ParE_toxin_dom_sf"/>
</dbReference>
<protein>
    <submittedName>
        <fullName evidence="3">mRNA-degrading endonuclease RelE of RelBE toxin-antitoxin system</fullName>
    </submittedName>
</protein>
<dbReference type="Pfam" id="PF05016">
    <property type="entry name" value="ParE_toxin"/>
    <property type="match status" value="1"/>
</dbReference>
<keyword evidence="3" id="KW-0255">Endonuclease</keyword>
<comment type="caution">
    <text evidence="3">The sequence shown here is derived from an EMBL/GenBank/DDBJ whole genome shotgun (WGS) entry which is preliminary data.</text>
</comment>
<proteinExistence type="inferred from homology"/>
<comment type="similarity">
    <text evidence="1">Belongs to the RelE toxin family.</text>
</comment>
<dbReference type="PANTHER" id="PTHR35601">
    <property type="entry name" value="TOXIN RELE"/>
    <property type="match status" value="1"/>
</dbReference>
<gene>
    <name evidence="3" type="ORF">A8926_0254</name>
</gene>
<sequence>MTYTIKITARAGRDLALLPEKVAAACAEFIFGPLAESPHRLGKPLFGEFKGLHSARRSAYRVVYAIQDDTVVVEVVRIAHRADVYR</sequence>
<name>A0A2N3XQ03_SACSN</name>
<dbReference type="Proteomes" id="UP000233786">
    <property type="component" value="Unassembled WGS sequence"/>
</dbReference>
<dbReference type="RefSeq" id="WP_010316014.1">
    <property type="nucleotide sequence ID" value="NZ_CP061007.1"/>
</dbReference>
<evidence type="ECO:0000256" key="1">
    <source>
        <dbReference type="ARBA" id="ARBA00006226"/>
    </source>
</evidence>
<keyword evidence="4" id="KW-1185">Reference proteome</keyword>
<dbReference type="PANTHER" id="PTHR35601:SF1">
    <property type="entry name" value="TOXIN RELE"/>
    <property type="match status" value="1"/>
</dbReference>
<keyword evidence="2" id="KW-1277">Toxin-antitoxin system</keyword>
<dbReference type="SUPFAM" id="SSF143011">
    <property type="entry name" value="RelE-like"/>
    <property type="match status" value="1"/>
</dbReference>
<accession>A0A2N3XQ03</accession>
<evidence type="ECO:0000313" key="3">
    <source>
        <dbReference type="EMBL" id="PKW12766.1"/>
    </source>
</evidence>
<keyword evidence="3" id="KW-0378">Hydrolase</keyword>
<dbReference type="EMBL" id="PJNB01000001">
    <property type="protein sequence ID" value="PKW12766.1"/>
    <property type="molecule type" value="Genomic_DNA"/>
</dbReference>
<evidence type="ECO:0000256" key="2">
    <source>
        <dbReference type="ARBA" id="ARBA00022649"/>
    </source>
</evidence>
<evidence type="ECO:0000313" key="4">
    <source>
        <dbReference type="Proteomes" id="UP000233786"/>
    </source>
</evidence>
<dbReference type="GO" id="GO:0004519">
    <property type="term" value="F:endonuclease activity"/>
    <property type="evidence" value="ECO:0007669"/>
    <property type="project" value="UniProtKB-KW"/>
</dbReference>
<reference evidence="3" key="1">
    <citation type="submission" date="2017-12" db="EMBL/GenBank/DDBJ databases">
        <title>Sequencing the genomes of 1000 Actinobacteria strains.</title>
        <authorList>
            <person name="Klenk H.-P."/>
        </authorList>
    </citation>
    <scope>NUCLEOTIDE SEQUENCE [LARGE SCALE GENOMIC DNA]</scope>
    <source>
        <strain evidence="3">DSM 44228</strain>
    </source>
</reference>
<dbReference type="InterPro" id="IPR007712">
    <property type="entry name" value="RelE/ParE_toxin"/>
</dbReference>
<dbReference type="STRING" id="994479.GCA_000194155_07916"/>
<dbReference type="Gene3D" id="3.30.2310.20">
    <property type="entry name" value="RelE-like"/>
    <property type="match status" value="1"/>
</dbReference>
<keyword evidence="3" id="KW-0540">Nuclease</keyword>
<organism evidence="3 4">
    <name type="scientific">Saccharopolyspora spinosa</name>
    <dbReference type="NCBI Taxonomy" id="60894"/>
    <lineage>
        <taxon>Bacteria</taxon>
        <taxon>Bacillati</taxon>
        <taxon>Actinomycetota</taxon>
        <taxon>Actinomycetes</taxon>
        <taxon>Pseudonocardiales</taxon>
        <taxon>Pseudonocardiaceae</taxon>
        <taxon>Saccharopolyspora</taxon>
    </lineage>
</organism>
<dbReference type="AlphaFoldDB" id="A0A2N3XQ03"/>